<evidence type="ECO:0000256" key="1">
    <source>
        <dbReference type="ARBA" id="ARBA00022729"/>
    </source>
</evidence>
<evidence type="ECO:0000259" key="2">
    <source>
        <dbReference type="SMART" id="SM00062"/>
    </source>
</evidence>
<dbReference type="SMART" id="SM00062">
    <property type="entry name" value="PBPb"/>
    <property type="match status" value="1"/>
</dbReference>
<dbReference type="Pfam" id="PF00497">
    <property type="entry name" value="SBP_bac_3"/>
    <property type="match status" value="1"/>
</dbReference>
<keyword evidence="4" id="KW-1185">Reference proteome</keyword>
<keyword evidence="1" id="KW-0732">Signal</keyword>
<accession>A0A1T4SP04</accession>
<dbReference type="Gene3D" id="3.40.190.10">
    <property type="entry name" value="Periplasmic binding protein-like II"/>
    <property type="match status" value="2"/>
</dbReference>
<gene>
    <name evidence="3" type="ORF">SAMN05428963_11278</name>
</gene>
<dbReference type="PANTHER" id="PTHR35936">
    <property type="entry name" value="MEMBRANE-BOUND LYTIC MUREIN TRANSGLYCOSYLASE F"/>
    <property type="match status" value="1"/>
</dbReference>
<dbReference type="EMBL" id="FUXL01000012">
    <property type="protein sequence ID" value="SKA29876.1"/>
    <property type="molecule type" value="Genomic_DNA"/>
</dbReference>
<dbReference type="STRING" id="1365950.SAMN05428963_11278"/>
<evidence type="ECO:0000313" key="4">
    <source>
        <dbReference type="Proteomes" id="UP000190135"/>
    </source>
</evidence>
<dbReference type="CDD" id="cd01004">
    <property type="entry name" value="PBP2_MidA_like"/>
    <property type="match status" value="1"/>
</dbReference>
<protein>
    <submittedName>
        <fullName evidence="3">Amino acid ABC transporter substrate-binding protein, PAAT family</fullName>
    </submittedName>
</protein>
<dbReference type="InterPro" id="IPR001638">
    <property type="entry name" value="Solute-binding_3/MltF_N"/>
</dbReference>
<proteinExistence type="predicted"/>
<reference evidence="3 4" key="1">
    <citation type="submission" date="2017-02" db="EMBL/GenBank/DDBJ databases">
        <authorList>
            <person name="Peterson S.W."/>
        </authorList>
    </citation>
    <scope>NUCLEOTIDE SEQUENCE [LARGE SCALE GENOMIC DNA]</scope>
    <source>
        <strain evidence="3 4">USBA 369</strain>
    </source>
</reference>
<evidence type="ECO:0000313" key="3">
    <source>
        <dbReference type="EMBL" id="SKA29876.1"/>
    </source>
</evidence>
<feature type="domain" description="Solute-binding protein family 3/N-terminal" evidence="2">
    <location>
        <begin position="69"/>
        <end position="300"/>
    </location>
</feature>
<dbReference type="Proteomes" id="UP000190135">
    <property type="component" value="Unassembled WGS sequence"/>
</dbReference>
<dbReference type="AlphaFoldDB" id="A0A1T4SP04"/>
<organism evidence="3 4">
    <name type="scientific">Consotaella salsifontis</name>
    <dbReference type="NCBI Taxonomy" id="1365950"/>
    <lineage>
        <taxon>Bacteria</taxon>
        <taxon>Pseudomonadati</taxon>
        <taxon>Pseudomonadota</taxon>
        <taxon>Alphaproteobacteria</taxon>
        <taxon>Hyphomicrobiales</taxon>
        <taxon>Aurantimonadaceae</taxon>
        <taxon>Consotaella</taxon>
    </lineage>
</organism>
<dbReference type="SUPFAM" id="SSF53850">
    <property type="entry name" value="Periplasmic binding protein-like II"/>
    <property type="match status" value="1"/>
</dbReference>
<sequence length="321" mass="34778">MPSRSKHHEGSNMTAGIPTPLATAVLAFTMLTGVAFADEAEVVGAGIPALQADKSLHDMLPEKIREAGKISIVTDAHYPPCQYFAADNKTIVGYEPDLWKAITEKLGITYTVESIDFAGLIPGVEGGRYDMAAECISDNPERQKRVTFIDDAYATGAVFKLASNTSITSDADSLCGLTVAVQQGFDFVNVVNDEMTPHCTSKGLKPVTVNQYPSGDAVLLALYSGRVDFVLNDIAATEEIKKRAPKPIRVVENEYLPKYYNGMVVKKDNMELAEALLAGLKAVHAEGVYDKIMEKWDISLLALKEPGINLATKKPLTQPKP</sequence>
<name>A0A1T4SP04_9HYPH</name>
<dbReference type="PANTHER" id="PTHR35936:SF19">
    <property type="entry name" value="AMINO-ACID-BINDING PROTEIN YXEM-RELATED"/>
    <property type="match status" value="1"/>
</dbReference>